<dbReference type="GO" id="GO:0030170">
    <property type="term" value="F:pyridoxal phosphate binding"/>
    <property type="evidence" value="ECO:0007669"/>
    <property type="project" value="TreeGrafter"/>
</dbReference>
<dbReference type="AlphaFoldDB" id="A0A177MMI7"/>
<feature type="modified residue" description="N6-(pyridoxal phosphate)lysine" evidence="4">
    <location>
        <position position="205"/>
    </location>
</feature>
<dbReference type="Gene3D" id="3.40.640.10">
    <property type="entry name" value="Type I PLP-dependent aspartate aminotransferase-like (Major domain)"/>
    <property type="match status" value="1"/>
</dbReference>
<sequence length="387" mass="42441">MNRDRVLIDYSKKTLQEYHVSAVPFVGLQQEFAERRQLLTAAFESVGHSASYILRDDVRAFEAAIADKLAVKFAIGVNSGTDALFLALKALGIGAGDEVITVAHTFVATLAAIVHCGAKPVLIDIGQDFNLAPDALQAAITPATKAIIPVHMNGRCCDMPAILAIADQYGVSVVEDAAQALGAHIDGRYAGSFGRLGAFSLHPMKNLHCYGDGGLVTTNDPLLAEKIRMLRNHGQNENKDLMAFGFNSRLDNLQAALLNVNLRYFADDIDRRRQIAARYHVGLSDCQAVRLPVSCQPTGYFDVFSAYPILCRDRDGLIRHLHSRHIECFVHWPQPLHLNPHLQLAPVSLPMTEQVAREVLSLPIHPFLDDAQCDYVIASVREFAGGR</sequence>
<evidence type="ECO:0000313" key="7">
    <source>
        <dbReference type="Proteomes" id="UP000078090"/>
    </source>
</evidence>
<dbReference type="PIRSF" id="PIRSF000390">
    <property type="entry name" value="PLP_StrS"/>
    <property type="match status" value="1"/>
</dbReference>
<dbReference type="Gene3D" id="3.90.1150.10">
    <property type="entry name" value="Aspartate Aminotransferase, domain 1"/>
    <property type="match status" value="1"/>
</dbReference>
<dbReference type="PANTHER" id="PTHR30244">
    <property type="entry name" value="TRANSAMINASE"/>
    <property type="match status" value="1"/>
</dbReference>
<keyword evidence="1 4" id="KW-0663">Pyridoxal phosphate</keyword>
<evidence type="ECO:0000256" key="3">
    <source>
        <dbReference type="PIRSR" id="PIRSR000390-1"/>
    </source>
</evidence>
<dbReference type="InterPro" id="IPR015424">
    <property type="entry name" value="PyrdxlP-dep_Trfase"/>
</dbReference>
<organism evidence="6 7">
    <name type="scientific">Methylomonas methanica</name>
    <dbReference type="NCBI Taxonomy" id="421"/>
    <lineage>
        <taxon>Bacteria</taxon>
        <taxon>Pseudomonadati</taxon>
        <taxon>Pseudomonadota</taxon>
        <taxon>Gammaproteobacteria</taxon>
        <taxon>Methylococcales</taxon>
        <taxon>Methylococcaceae</taxon>
        <taxon>Methylomonas</taxon>
    </lineage>
</organism>
<comment type="caution">
    <text evidence="6">The sequence shown here is derived from an EMBL/GenBank/DDBJ whole genome shotgun (WGS) entry which is preliminary data.</text>
</comment>
<protein>
    <recommendedName>
        <fullName evidence="8">dTDP-4-amino-4,6-dideoxygalactose transaminase</fullName>
    </recommendedName>
</protein>
<dbReference type="SUPFAM" id="SSF53383">
    <property type="entry name" value="PLP-dependent transferases"/>
    <property type="match status" value="1"/>
</dbReference>
<evidence type="ECO:0000256" key="1">
    <source>
        <dbReference type="ARBA" id="ARBA00022898"/>
    </source>
</evidence>
<evidence type="ECO:0000256" key="2">
    <source>
        <dbReference type="ARBA" id="ARBA00037999"/>
    </source>
</evidence>
<dbReference type="InterPro" id="IPR015421">
    <property type="entry name" value="PyrdxlP-dep_Trfase_major"/>
</dbReference>
<dbReference type="GO" id="GO:0000271">
    <property type="term" value="P:polysaccharide biosynthetic process"/>
    <property type="evidence" value="ECO:0007669"/>
    <property type="project" value="TreeGrafter"/>
</dbReference>
<dbReference type="EMBL" id="LUUG01000057">
    <property type="protein sequence ID" value="OAI06615.1"/>
    <property type="molecule type" value="Genomic_DNA"/>
</dbReference>
<proteinExistence type="inferred from homology"/>
<dbReference type="InterPro" id="IPR000653">
    <property type="entry name" value="DegT/StrS_aminotransferase"/>
</dbReference>
<evidence type="ECO:0000256" key="5">
    <source>
        <dbReference type="RuleBase" id="RU004508"/>
    </source>
</evidence>
<accession>A0A177MMI7</accession>
<evidence type="ECO:0008006" key="8">
    <source>
        <dbReference type="Google" id="ProtNLM"/>
    </source>
</evidence>
<reference evidence="6 7" key="1">
    <citation type="submission" date="2016-03" db="EMBL/GenBank/DDBJ databases">
        <authorList>
            <person name="Ploux O."/>
        </authorList>
    </citation>
    <scope>NUCLEOTIDE SEQUENCE [LARGE SCALE GENOMIC DNA]</scope>
    <source>
        <strain evidence="6 7">R-45363</strain>
    </source>
</reference>
<feature type="active site" description="Proton acceptor" evidence="3">
    <location>
        <position position="205"/>
    </location>
</feature>
<name>A0A177MMI7_METMH</name>
<evidence type="ECO:0000313" key="6">
    <source>
        <dbReference type="EMBL" id="OAI06615.1"/>
    </source>
</evidence>
<dbReference type="Proteomes" id="UP000078090">
    <property type="component" value="Unassembled WGS sequence"/>
</dbReference>
<gene>
    <name evidence="6" type="ORF">A1332_11365</name>
</gene>
<dbReference type="Pfam" id="PF01041">
    <property type="entry name" value="DegT_DnrJ_EryC1"/>
    <property type="match status" value="1"/>
</dbReference>
<dbReference type="CDD" id="cd00616">
    <property type="entry name" value="AHBA_syn"/>
    <property type="match status" value="1"/>
</dbReference>
<dbReference type="GO" id="GO:0008483">
    <property type="term" value="F:transaminase activity"/>
    <property type="evidence" value="ECO:0007669"/>
    <property type="project" value="TreeGrafter"/>
</dbReference>
<dbReference type="PANTHER" id="PTHR30244:SF36">
    <property type="entry name" value="3-OXO-GLUCOSE-6-PHOSPHATE:GLUTAMATE AMINOTRANSFERASE"/>
    <property type="match status" value="1"/>
</dbReference>
<evidence type="ECO:0000256" key="4">
    <source>
        <dbReference type="PIRSR" id="PIRSR000390-2"/>
    </source>
</evidence>
<comment type="similarity">
    <text evidence="2 5">Belongs to the DegT/DnrJ/EryC1 family.</text>
</comment>
<dbReference type="InterPro" id="IPR015422">
    <property type="entry name" value="PyrdxlP-dep_Trfase_small"/>
</dbReference>